<evidence type="ECO:0000256" key="1">
    <source>
        <dbReference type="SAM" id="MobiDB-lite"/>
    </source>
</evidence>
<dbReference type="Proteomes" id="UP000682811">
    <property type="component" value="Unassembled WGS sequence"/>
</dbReference>
<feature type="transmembrane region" description="Helical" evidence="2">
    <location>
        <begin position="112"/>
        <end position="136"/>
    </location>
</feature>
<dbReference type="EMBL" id="BORT01000003">
    <property type="protein sequence ID" value="GIO46304.1"/>
    <property type="molecule type" value="Genomic_DNA"/>
</dbReference>
<evidence type="ECO:0000313" key="4">
    <source>
        <dbReference type="Proteomes" id="UP000682811"/>
    </source>
</evidence>
<protein>
    <recommendedName>
        <fullName evidence="5">Preprotein translocase subunit Tim44</fullName>
    </recommendedName>
</protein>
<evidence type="ECO:0000256" key="2">
    <source>
        <dbReference type="SAM" id="Phobius"/>
    </source>
</evidence>
<keyword evidence="2" id="KW-0812">Transmembrane</keyword>
<evidence type="ECO:0008006" key="5">
    <source>
        <dbReference type="Google" id="ProtNLM"/>
    </source>
</evidence>
<dbReference type="AlphaFoldDB" id="A0A919Y9I1"/>
<reference evidence="3 4" key="1">
    <citation type="submission" date="2021-03" db="EMBL/GenBank/DDBJ databases">
        <title>Antimicrobial resistance genes in bacteria isolated from Japanese honey, and their potential for conferring macrolide and lincosamide resistance in the American foulbrood pathogen Paenibacillus larvae.</title>
        <authorList>
            <person name="Okamoto M."/>
            <person name="Kumagai M."/>
            <person name="Kanamori H."/>
            <person name="Takamatsu D."/>
        </authorList>
    </citation>
    <scope>NUCLEOTIDE SEQUENCE [LARGE SCALE GENOMIC DNA]</scope>
    <source>
        <strain evidence="3 4">J34TS1</strain>
    </source>
</reference>
<organism evidence="3 4">
    <name type="scientific">Paenibacillus azoreducens</name>
    <dbReference type="NCBI Taxonomy" id="116718"/>
    <lineage>
        <taxon>Bacteria</taxon>
        <taxon>Bacillati</taxon>
        <taxon>Bacillota</taxon>
        <taxon>Bacilli</taxon>
        <taxon>Bacillales</taxon>
        <taxon>Paenibacillaceae</taxon>
        <taxon>Paenibacillus</taxon>
    </lineage>
</organism>
<dbReference type="PANTHER" id="PTHR41542">
    <property type="entry name" value="BLL5807 PROTEIN"/>
    <property type="match status" value="1"/>
</dbReference>
<keyword evidence="4" id="KW-1185">Reference proteome</keyword>
<feature type="transmembrane region" description="Helical" evidence="2">
    <location>
        <begin position="85"/>
        <end position="106"/>
    </location>
</feature>
<gene>
    <name evidence="3" type="ORF">J34TS1_10690</name>
</gene>
<keyword evidence="2" id="KW-0472">Membrane</keyword>
<name>A0A919Y9I1_9BACL</name>
<keyword evidence="2" id="KW-1133">Transmembrane helix</keyword>
<sequence>MTNKSLKKWIMIVMAFTLFFAVSIPADNADARRGGGSSFRSGTKSYTNTPKKSPTTDNVRKSTNTNHSSTAGTPAKRGFFSGGGFFKGLMIGGLAGMLFGGLFSNMGFLGNIFGLLINLLAIYVLISIAIAAVRAFRNRRKPDPRDGRY</sequence>
<feature type="region of interest" description="Disordered" evidence="1">
    <location>
        <begin position="30"/>
        <end position="73"/>
    </location>
</feature>
<evidence type="ECO:0000313" key="3">
    <source>
        <dbReference type="EMBL" id="GIO46304.1"/>
    </source>
</evidence>
<feature type="transmembrane region" description="Helical" evidence="2">
    <location>
        <begin position="6"/>
        <end position="24"/>
    </location>
</feature>
<proteinExistence type="predicted"/>
<dbReference type="PANTHER" id="PTHR41542:SF1">
    <property type="entry name" value="BLL5807 PROTEIN"/>
    <property type="match status" value="1"/>
</dbReference>
<dbReference type="RefSeq" id="WP_237100304.1">
    <property type="nucleotide sequence ID" value="NZ_AP025343.1"/>
</dbReference>
<comment type="caution">
    <text evidence="3">The sequence shown here is derived from an EMBL/GenBank/DDBJ whole genome shotgun (WGS) entry which is preliminary data.</text>
</comment>
<accession>A0A919Y9I1</accession>
<feature type="compositionally biased region" description="Polar residues" evidence="1">
    <location>
        <begin position="43"/>
        <end position="72"/>
    </location>
</feature>